<evidence type="ECO:0000313" key="3">
    <source>
        <dbReference type="EMBL" id="JAS52565.1"/>
    </source>
</evidence>
<organism evidence="3">
    <name type="scientific">Cuerna arida</name>
    <dbReference type="NCBI Taxonomy" id="1464854"/>
    <lineage>
        <taxon>Eukaryota</taxon>
        <taxon>Metazoa</taxon>
        <taxon>Ecdysozoa</taxon>
        <taxon>Arthropoda</taxon>
        <taxon>Hexapoda</taxon>
        <taxon>Insecta</taxon>
        <taxon>Pterygota</taxon>
        <taxon>Neoptera</taxon>
        <taxon>Paraneoptera</taxon>
        <taxon>Hemiptera</taxon>
        <taxon>Auchenorrhyncha</taxon>
        <taxon>Membracoidea</taxon>
        <taxon>Cicadellidae</taxon>
        <taxon>Cicadellinae</taxon>
        <taxon>Proconiini</taxon>
        <taxon>Cuerna</taxon>
    </lineage>
</organism>
<reference evidence="3" key="1">
    <citation type="submission" date="2015-11" db="EMBL/GenBank/DDBJ databases">
        <title>De novo transcriptome assembly of four potential Pierce s Disease insect vectors from Arizona vineyards.</title>
        <authorList>
            <person name="Tassone E.E."/>
        </authorList>
    </citation>
    <scope>NUCLEOTIDE SEQUENCE</scope>
</reference>
<keyword evidence="2" id="KW-0732">Signal</keyword>
<evidence type="ECO:0000256" key="2">
    <source>
        <dbReference type="SAM" id="SignalP"/>
    </source>
</evidence>
<feature type="region of interest" description="Disordered" evidence="1">
    <location>
        <begin position="135"/>
        <end position="165"/>
    </location>
</feature>
<sequence length="165" mass="18681">MILICVLFLSSTVEISFSKAQPNPIVNLGNSLVYRLENATGEHGELLLKDFYKYFNMLDDIYTLMRSESGADVCKGMAVFDIIEELGGPPHVGLQLDYKLLEEKYKWNDSNETEDIKTILKDTRELWAAMEERANRLRHGIPDPDTEEDNKPPGVSSDSSEGELH</sequence>
<gene>
    <name evidence="3" type="ORF">g.18977</name>
</gene>
<dbReference type="EMBL" id="GECZ01017204">
    <property type="protein sequence ID" value="JAS52565.1"/>
    <property type="molecule type" value="Transcribed_RNA"/>
</dbReference>
<name>A0A1B6FQR9_9HEMI</name>
<evidence type="ECO:0000256" key="1">
    <source>
        <dbReference type="SAM" id="MobiDB-lite"/>
    </source>
</evidence>
<proteinExistence type="predicted"/>
<feature type="signal peptide" evidence="2">
    <location>
        <begin position="1"/>
        <end position="20"/>
    </location>
</feature>
<protein>
    <submittedName>
        <fullName evidence="3">Uncharacterized protein</fullName>
    </submittedName>
</protein>
<dbReference type="AlphaFoldDB" id="A0A1B6FQR9"/>
<accession>A0A1B6FQR9</accession>
<feature type="chain" id="PRO_5008583011" evidence="2">
    <location>
        <begin position="21"/>
        <end position="165"/>
    </location>
</feature>